<accession>A0A2S9YUE8</accession>
<gene>
    <name evidence="2" type="ORF">ENSA7_16070</name>
</gene>
<evidence type="ECO:0000313" key="3">
    <source>
        <dbReference type="Proteomes" id="UP000238823"/>
    </source>
</evidence>
<dbReference type="EMBL" id="PVNL01000038">
    <property type="protein sequence ID" value="PRQ08662.1"/>
    <property type="molecule type" value="Genomic_DNA"/>
</dbReference>
<feature type="compositionally biased region" description="Basic and acidic residues" evidence="1">
    <location>
        <begin position="35"/>
        <end position="45"/>
    </location>
</feature>
<feature type="region of interest" description="Disordered" evidence="1">
    <location>
        <begin position="93"/>
        <end position="125"/>
    </location>
</feature>
<dbReference type="RefSeq" id="WP_146157456.1">
    <property type="nucleotide sequence ID" value="NZ_PVNL01000038.1"/>
</dbReference>
<protein>
    <submittedName>
        <fullName evidence="2">Uncharacterized protein</fullName>
    </submittedName>
</protein>
<feature type="compositionally biased region" description="Acidic residues" evidence="1">
    <location>
        <begin position="1"/>
        <end position="13"/>
    </location>
</feature>
<sequence length="153" mass="16324">MPPEPEPEPDPEPETAQPVPGEPPEPETAQPVPGEPHDEPEERAPLPRLVLGGRSPEPVVWRIHGALAPESASQTGASIPCTTTFAARRAQREVVENGGPTGPKAPLRGVLGGPMPAHDRSGSRARVGVEVVLEDQLVTPSSEHVRRRARRKP</sequence>
<evidence type="ECO:0000313" key="2">
    <source>
        <dbReference type="EMBL" id="PRQ08662.1"/>
    </source>
</evidence>
<reference evidence="2 3" key="1">
    <citation type="submission" date="2018-03" db="EMBL/GenBank/DDBJ databases">
        <title>Draft Genome Sequences of the Obligatory Marine Myxobacteria Enhygromyxa salina SWB007.</title>
        <authorList>
            <person name="Poehlein A."/>
            <person name="Moghaddam J.A."/>
            <person name="Harms H."/>
            <person name="Alanjari M."/>
            <person name="Koenig G.M."/>
            <person name="Daniel R."/>
            <person name="Schaeberle T.F."/>
        </authorList>
    </citation>
    <scope>NUCLEOTIDE SEQUENCE [LARGE SCALE GENOMIC DNA]</scope>
    <source>
        <strain evidence="2 3">SWB007</strain>
    </source>
</reference>
<comment type="caution">
    <text evidence="2">The sequence shown here is derived from an EMBL/GenBank/DDBJ whole genome shotgun (WGS) entry which is preliminary data.</text>
</comment>
<proteinExistence type="predicted"/>
<name>A0A2S9YUE8_9BACT</name>
<dbReference type="Proteomes" id="UP000238823">
    <property type="component" value="Unassembled WGS sequence"/>
</dbReference>
<organism evidence="2 3">
    <name type="scientific">Enhygromyxa salina</name>
    <dbReference type="NCBI Taxonomy" id="215803"/>
    <lineage>
        <taxon>Bacteria</taxon>
        <taxon>Pseudomonadati</taxon>
        <taxon>Myxococcota</taxon>
        <taxon>Polyangia</taxon>
        <taxon>Nannocystales</taxon>
        <taxon>Nannocystaceae</taxon>
        <taxon>Enhygromyxa</taxon>
    </lineage>
</organism>
<feature type="region of interest" description="Disordered" evidence="1">
    <location>
        <begin position="1"/>
        <end position="53"/>
    </location>
</feature>
<dbReference type="AlphaFoldDB" id="A0A2S9YUE8"/>
<evidence type="ECO:0000256" key="1">
    <source>
        <dbReference type="SAM" id="MobiDB-lite"/>
    </source>
</evidence>